<dbReference type="Proteomes" id="UP000262538">
    <property type="component" value="Unassembled WGS sequence"/>
</dbReference>
<feature type="region of interest" description="Disordered" evidence="1">
    <location>
        <begin position="277"/>
        <end position="333"/>
    </location>
</feature>
<accession>A0ABX9LKN2</accession>
<dbReference type="NCBIfam" id="NF047832">
    <property type="entry name" value="caspase_w_EACC1"/>
    <property type="match status" value="1"/>
</dbReference>
<evidence type="ECO:0000313" key="4">
    <source>
        <dbReference type="Proteomes" id="UP000262538"/>
    </source>
</evidence>
<dbReference type="SUPFAM" id="SSF52129">
    <property type="entry name" value="Caspase-like"/>
    <property type="match status" value="1"/>
</dbReference>
<keyword evidence="4" id="KW-1185">Reference proteome</keyword>
<feature type="domain" description="Peptidase C14 caspase" evidence="2">
    <location>
        <begin position="32"/>
        <end position="245"/>
    </location>
</feature>
<evidence type="ECO:0000313" key="3">
    <source>
        <dbReference type="EMBL" id="RGA04475.1"/>
    </source>
</evidence>
<evidence type="ECO:0000256" key="1">
    <source>
        <dbReference type="SAM" id="MobiDB-lite"/>
    </source>
</evidence>
<gene>
    <name evidence="3" type="ORF">DI270_013355</name>
</gene>
<dbReference type="EMBL" id="QFZU02000057">
    <property type="protein sequence ID" value="RGA04475.1"/>
    <property type="molecule type" value="Genomic_DNA"/>
</dbReference>
<evidence type="ECO:0000259" key="2">
    <source>
        <dbReference type="Pfam" id="PF00656"/>
    </source>
</evidence>
<organism evidence="3 4">
    <name type="scientific">Microbispora triticiradicis</name>
    <dbReference type="NCBI Taxonomy" id="2200763"/>
    <lineage>
        <taxon>Bacteria</taxon>
        <taxon>Bacillati</taxon>
        <taxon>Actinomycetota</taxon>
        <taxon>Actinomycetes</taxon>
        <taxon>Streptosporangiales</taxon>
        <taxon>Streptosporangiaceae</taxon>
        <taxon>Microbispora</taxon>
    </lineage>
</organism>
<dbReference type="Pfam" id="PF00656">
    <property type="entry name" value="Peptidase_C14"/>
    <property type="match status" value="1"/>
</dbReference>
<comment type="caution">
    <text evidence="3">The sequence shown here is derived from an EMBL/GenBank/DDBJ whole genome shotgun (WGS) entry which is preliminary data.</text>
</comment>
<protein>
    <recommendedName>
        <fullName evidence="2">Peptidase C14 caspase domain-containing protein</fullName>
    </recommendedName>
</protein>
<sequence>MSLRPRPRPYRRSWTLSIGNDTVHQPNPANSRALLIGVSRYAHLDDLPAVDNNLTDLRRVITDPELWGLPDHHVTTLATGDLAGPDAWGTVLRAIRRAATEASDGLLVYFAGHGLTEPTESDPELFLGLPQVDPNEIYVNTLRYNAMAKRMQESRAQRKVVILDCCYSGLALRGPMSAVAAAPQFMIEGTCVLTATPPTRQALALPGHRNSAFTGELLRRMNEGVPDGPELLDMSTLYQWVKYDLAQQARGLPPAERPPTPGIVNRELGNAIALVRNRTPRRGPGAPALPPSLPESPDATDPSGAAGDSSSIRGGHRDFLNDVLDPDPSRTSTAITRMHTPAKTATAPSTGAAITGRVIRPARTPYRPVTPRPSIMPLLWNVVRLTFSGAAVAVLIIAWPQISPLIAKIPDVLRLDQPAPDDWRDAKTTGKPIRTVKGNGFTYEVIRTIRTNSKWANEVRPSITIVGYATRTTKSKYDSMQYRFSNAGNGAVLEDVPFQGGGDGDPPVRQRSLLVSVVWDTKPRATHINITMHDHLWPGDHDLVIRNVPVPSKS</sequence>
<reference evidence="3 4" key="1">
    <citation type="submission" date="2018-08" db="EMBL/GenBank/DDBJ databases">
        <title>Microbispora. triticiradicis sp. nov., a novel actinomycete isolated from the root of wheat (Triticum aestivum L.)).</title>
        <authorList>
            <person name="Han C."/>
        </authorList>
    </citation>
    <scope>NUCLEOTIDE SEQUENCE [LARGE SCALE GENOMIC DNA]</scope>
    <source>
        <strain evidence="3 4">NEAU-HRDPA2-9</strain>
    </source>
</reference>
<dbReference type="Gene3D" id="3.40.50.1460">
    <property type="match status" value="1"/>
</dbReference>
<proteinExistence type="predicted"/>
<dbReference type="InterPro" id="IPR011600">
    <property type="entry name" value="Pept_C14_caspase"/>
</dbReference>
<name>A0ABX9LKN2_9ACTN</name>
<dbReference type="InterPro" id="IPR029030">
    <property type="entry name" value="Caspase-like_dom_sf"/>
</dbReference>